<protein>
    <submittedName>
        <fullName evidence="2">Uncharacterized protein</fullName>
    </submittedName>
</protein>
<reference evidence="2 3" key="1">
    <citation type="submission" date="2021-01" db="EMBL/GenBank/DDBJ databases">
        <title>Chromosome-level genome assembly of a human fungal pathogen reveals clustering of transcriptionally co-regulated genes.</title>
        <authorList>
            <person name="Voorhies M."/>
            <person name="Cohen S."/>
            <person name="Shea T.P."/>
            <person name="Petrus S."/>
            <person name="Munoz J.F."/>
            <person name="Poplawski S."/>
            <person name="Goldman W.E."/>
            <person name="Michael T."/>
            <person name="Cuomo C.A."/>
            <person name="Sil A."/>
            <person name="Beyhan S."/>
        </authorList>
    </citation>
    <scope>NUCLEOTIDE SEQUENCE [LARGE SCALE GENOMIC DNA]</scope>
    <source>
        <strain evidence="2 3">G184AR</strain>
    </source>
</reference>
<dbReference type="Proteomes" id="UP000670092">
    <property type="component" value="Unassembled WGS sequence"/>
</dbReference>
<comment type="caution">
    <text evidence="2">The sequence shown here is derived from an EMBL/GenBank/DDBJ whole genome shotgun (WGS) entry which is preliminary data.</text>
</comment>
<name>A0A8H7Z312_AJECA</name>
<keyword evidence="1" id="KW-1133">Transmembrane helix</keyword>
<dbReference type="AlphaFoldDB" id="A0A8H7Z312"/>
<dbReference type="EMBL" id="JAEVHI010000002">
    <property type="protein sequence ID" value="KAG5300300.1"/>
    <property type="molecule type" value="Genomic_DNA"/>
</dbReference>
<evidence type="ECO:0000256" key="1">
    <source>
        <dbReference type="SAM" id="Phobius"/>
    </source>
</evidence>
<feature type="transmembrane region" description="Helical" evidence="1">
    <location>
        <begin position="64"/>
        <end position="90"/>
    </location>
</feature>
<keyword evidence="1" id="KW-0812">Transmembrane</keyword>
<keyword evidence="1" id="KW-0472">Membrane</keyword>
<sequence length="118" mass="13120">MIMIKISQEPSIVSFCPSKKKKNPNVRVALLVRDSLIFSFNSCSLSMLLFCSFCSIYTVLGQKYIIILFFAFNFFSAITPSGLCLVCATFPRIFQAVPRTELACSTGVKAGPPYHSFL</sequence>
<accession>A0A8H7Z312</accession>
<organism evidence="2 3">
    <name type="scientific">Ajellomyces capsulatus</name>
    <name type="common">Darling's disease fungus</name>
    <name type="synonym">Histoplasma capsulatum</name>
    <dbReference type="NCBI Taxonomy" id="5037"/>
    <lineage>
        <taxon>Eukaryota</taxon>
        <taxon>Fungi</taxon>
        <taxon>Dikarya</taxon>
        <taxon>Ascomycota</taxon>
        <taxon>Pezizomycotina</taxon>
        <taxon>Eurotiomycetes</taxon>
        <taxon>Eurotiomycetidae</taxon>
        <taxon>Onygenales</taxon>
        <taxon>Ajellomycetaceae</taxon>
        <taxon>Histoplasma</taxon>
    </lineage>
</organism>
<dbReference type="VEuPathDB" id="FungiDB:I7I52_10875"/>
<proteinExistence type="predicted"/>
<feature type="transmembrane region" description="Helical" evidence="1">
    <location>
        <begin position="36"/>
        <end position="58"/>
    </location>
</feature>
<evidence type="ECO:0000313" key="3">
    <source>
        <dbReference type="Proteomes" id="UP000670092"/>
    </source>
</evidence>
<evidence type="ECO:0000313" key="2">
    <source>
        <dbReference type="EMBL" id="KAG5300300.1"/>
    </source>
</evidence>
<gene>
    <name evidence="2" type="ORF">I7I52_10875</name>
</gene>